<dbReference type="InterPro" id="IPR002347">
    <property type="entry name" value="SDR_fam"/>
</dbReference>
<evidence type="ECO:0000256" key="3">
    <source>
        <dbReference type="ARBA" id="ARBA00071493"/>
    </source>
</evidence>
<evidence type="ECO:0000313" key="4">
    <source>
        <dbReference type="EMBL" id="PTL55641.1"/>
    </source>
</evidence>
<evidence type="ECO:0000256" key="1">
    <source>
        <dbReference type="ARBA" id="ARBA00006484"/>
    </source>
</evidence>
<dbReference type="FunFam" id="3.40.50.720:FF:000594">
    <property type="entry name" value="Short-chain oxidoreductase"/>
    <property type="match status" value="1"/>
</dbReference>
<dbReference type="GO" id="GO:0016491">
    <property type="term" value="F:oxidoreductase activity"/>
    <property type="evidence" value="ECO:0007669"/>
    <property type="project" value="UniProtKB-KW"/>
</dbReference>
<dbReference type="InterPro" id="IPR036291">
    <property type="entry name" value="NAD(P)-bd_dom_sf"/>
</dbReference>
<dbReference type="PANTHER" id="PTHR24320">
    <property type="entry name" value="RETINOL DEHYDROGENASE"/>
    <property type="match status" value="1"/>
</dbReference>
<evidence type="ECO:0000313" key="5">
    <source>
        <dbReference type="Proteomes" id="UP000240739"/>
    </source>
</evidence>
<gene>
    <name evidence="4" type="ORF">C7Y72_18575</name>
</gene>
<keyword evidence="5" id="KW-1185">Reference proteome</keyword>
<dbReference type="AlphaFoldDB" id="A0A2T4UDQ9"/>
<proteinExistence type="inferred from homology"/>
<organism evidence="4 5">
    <name type="scientific">Paraconexibacter algicola</name>
    <dbReference type="NCBI Taxonomy" id="2133960"/>
    <lineage>
        <taxon>Bacteria</taxon>
        <taxon>Bacillati</taxon>
        <taxon>Actinomycetota</taxon>
        <taxon>Thermoleophilia</taxon>
        <taxon>Solirubrobacterales</taxon>
        <taxon>Paraconexibacteraceae</taxon>
        <taxon>Paraconexibacter</taxon>
    </lineage>
</organism>
<evidence type="ECO:0000256" key="2">
    <source>
        <dbReference type="ARBA" id="ARBA00023002"/>
    </source>
</evidence>
<dbReference type="Gene3D" id="3.40.50.720">
    <property type="entry name" value="NAD(P)-binding Rossmann-like Domain"/>
    <property type="match status" value="1"/>
</dbReference>
<sequence length="331" mass="34582">MSATTPQQPIGSGFGHDSTSEDVLAGVDLTGRHAVVTGGASGIGIETVRALAGAGATVVVPARRPEQAQATLADEGLGDVRVMTMDLADLESVRVAAETLLAESRAIDLLLTNAGVMACPETRVGDGWELQFATNHLGHFAFVNRLWPLVAAAPDGARVVALSSMGHRRSPIRFDDLMFDGGTYEKWAAYGQSKTANALFARELDRRGRADGVRAFSVHPGGIQTPLQRHLERAEMVAAGWMLEDGTVRPGIGFKTPAQGAATALWAATSPQLDGLGGVYCEDCDIAAPAGPDLEAPSGVRPWATDDEAASRLWAVSAELTGVNAFATPAD</sequence>
<dbReference type="Pfam" id="PF00106">
    <property type="entry name" value="adh_short"/>
    <property type="match status" value="1"/>
</dbReference>
<name>A0A2T4UDQ9_9ACTN</name>
<dbReference type="PANTHER" id="PTHR24320:SF272">
    <property type="entry name" value="NAD(P)-BINDING ROSSMANN-FOLD SUPERFAMILY PROTEIN"/>
    <property type="match status" value="1"/>
</dbReference>
<accession>A0A2T4UDQ9</accession>
<dbReference type="NCBIfam" id="NF004845">
    <property type="entry name" value="PRK06196.1"/>
    <property type="match status" value="1"/>
</dbReference>
<dbReference type="Proteomes" id="UP000240739">
    <property type="component" value="Unassembled WGS sequence"/>
</dbReference>
<dbReference type="CDD" id="cd05327">
    <property type="entry name" value="retinol-DH_like_SDR_c_like"/>
    <property type="match status" value="1"/>
</dbReference>
<protein>
    <recommendedName>
        <fullName evidence="3">Probable oxidoreductase</fullName>
    </recommendedName>
</protein>
<dbReference type="OrthoDB" id="4577644at2"/>
<reference evidence="4 5" key="1">
    <citation type="submission" date="2018-03" db="EMBL/GenBank/DDBJ databases">
        <title>Aquarubrobacter algicola gen. nov., sp. nov., a novel actinobacterium isolated from shallow eutrophic lake during the end of cyanobacterial harmful algal blooms.</title>
        <authorList>
            <person name="Chun S.J."/>
        </authorList>
    </citation>
    <scope>NUCLEOTIDE SEQUENCE [LARGE SCALE GENOMIC DNA]</scope>
    <source>
        <strain evidence="4 5">Seoho-28</strain>
    </source>
</reference>
<comment type="caution">
    <text evidence="4">The sequence shown here is derived from an EMBL/GenBank/DDBJ whole genome shotgun (WGS) entry which is preliminary data.</text>
</comment>
<dbReference type="PRINTS" id="PR00081">
    <property type="entry name" value="GDHRDH"/>
</dbReference>
<dbReference type="EMBL" id="PYYB01000003">
    <property type="protein sequence ID" value="PTL55641.1"/>
    <property type="molecule type" value="Genomic_DNA"/>
</dbReference>
<keyword evidence="2" id="KW-0560">Oxidoreductase</keyword>
<comment type="similarity">
    <text evidence="1">Belongs to the short-chain dehydrogenases/reductases (SDR) family.</text>
</comment>
<dbReference type="RefSeq" id="WP_107570684.1">
    <property type="nucleotide sequence ID" value="NZ_PYYB01000003.1"/>
</dbReference>
<dbReference type="SUPFAM" id="SSF51735">
    <property type="entry name" value="NAD(P)-binding Rossmann-fold domains"/>
    <property type="match status" value="1"/>
</dbReference>